<reference evidence="1 2" key="1">
    <citation type="journal article" date="2018" name="J. Allergy Clin. Immunol.">
        <title>High-quality assembly of Dermatophagoides pteronyssinus genome and transcriptome reveals a wide range of novel allergens.</title>
        <authorList>
            <person name="Liu X.Y."/>
            <person name="Yang K.Y."/>
            <person name="Wang M.Q."/>
            <person name="Kwok J.S."/>
            <person name="Zeng X."/>
            <person name="Yang Z."/>
            <person name="Xiao X.J."/>
            <person name="Lau C.P."/>
            <person name="Li Y."/>
            <person name="Huang Z.M."/>
            <person name="Ba J.G."/>
            <person name="Yim A.K."/>
            <person name="Ouyang C.Y."/>
            <person name="Ngai S.M."/>
            <person name="Chan T.F."/>
            <person name="Leung E.L."/>
            <person name="Liu L."/>
            <person name="Liu Z.G."/>
            <person name="Tsui S.K."/>
        </authorList>
    </citation>
    <scope>NUCLEOTIDE SEQUENCE [LARGE SCALE GENOMIC DNA]</scope>
    <source>
        <strain evidence="1">Derp</strain>
    </source>
</reference>
<comment type="caution">
    <text evidence="1">The sequence shown here is derived from an EMBL/GenBank/DDBJ whole genome shotgun (WGS) entry which is preliminary data.</text>
</comment>
<evidence type="ECO:0000313" key="2">
    <source>
        <dbReference type="Proteomes" id="UP000887458"/>
    </source>
</evidence>
<gene>
    <name evidence="1" type="ORF">DERP_010149</name>
</gene>
<keyword evidence="2" id="KW-1185">Reference proteome</keyword>
<sequence>MLIKLLILKSSILRGFDQLDNNSSPRRRNRDSGWSFIQFSWNFSGCVQEGCDDEKAEDEK</sequence>
<reference evidence="1 2" key="2">
    <citation type="journal article" date="2022" name="Mol. Biol. Evol.">
        <title>Comparative Genomics Reveals Insights into the Divergent Evolution of Astigmatic Mites and Household Pest Adaptations.</title>
        <authorList>
            <person name="Xiong Q."/>
            <person name="Wan A.T."/>
            <person name="Liu X."/>
            <person name="Fung C.S."/>
            <person name="Xiao X."/>
            <person name="Malainual N."/>
            <person name="Hou J."/>
            <person name="Wang L."/>
            <person name="Wang M."/>
            <person name="Yang K.Y."/>
            <person name="Cui Y."/>
            <person name="Leung E.L."/>
            <person name="Nong W."/>
            <person name="Shin S.K."/>
            <person name="Au S.W."/>
            <person name="Jeong K.Y."/>
            <person name="Chew F.T."/>
            <person name="Hui J.H."/>
            <person name="Leung T.F."/>
            <person name="Tungtrongchitr A."/>
            <person name="Zhong N."/>
            <person name="Liu Z."/>
            <person name="Tsui S.K."/>
        </authorList>
    </citation>
    <scope>NUCLEOTIDE SEQUENCE [LARGE SCALE GENOMIC DNA]</scope>
    <source>
        <strain evidence="1">Derp</strain>
    </source>
</reference>
<evidence type="ECO:0000313" key="1">
    <source>
        <dbReference type="EMBL" id="KAH9418283.1"/>
    </source>
</evidence>
<dbReference type="Proteomes" id="UP000887458">
    <property type="component" value="Unassembled WGS sequence"/>
</dbReference>
<organism evidence="1 2">
    <name type="scientific">Dermatophagoides pteronyssinus</name>
    <name type="common">European house dust mite</name>
    <dbReference type="NCBI Taxonomy" id="6956"/>
    <lineage>
        <taxon>Eukaryota</taxon>
        <taxon>Metazoa</taxon>
        <taxon>Ecdysozoa</taxon>
        <taxon>Arthropoda</taxon>
        <taxon>Chelicerata</taxon>
        <taxon>Arachnida</taxon>
        <taxon>Acari</taxon>
        <taxon>Acariformes</taxon>
        <taxon>Sarcoptiformes</taxon>
        <taxon>Astigmata</taxon>
        <taxon>Psoroptidia</taxon>
        <taxon>Analgoidea</taxon>
        <taxon>Pyroglyphidae</taxon>
        <taxon>Dermatophagoidinae</taxon>
        <taxon>Dermatophagoides</taxon>
    </lineage>
</organism>
<dbReference type="EMBL" id="NJHN03000064">
    <property type="protein sequence ID" value="KAH9418283.1"/>
    <property type="molecule type" value="Genomic_DNA"/>
</dbReference>
<proteinExistence type="predicted"/>
<name>A0ABQ8J6S0_DERPT</name>
<accession>A0ABQ8J6S0</accession>
<protein>
    <submittedName>
        <fullName evidence="1">Uncharacterized protein</fullName>
    </submittedName>
</protein>